<accession>A0A1V0GY66</accession>
<feature type="transmembrane region" description="Helical" evidence="6">
    <location>
        <begin position="46"/>
        <end position="67"/>
    </location>
</feature>
<dbReference type="InterPro" id="IPR001851">
    <property type="entry name" value="ABC_transp_permease"/>
</dbReference>
<evidence type="ECO:0000256" key="3">
    <source>
        <dbReference type="ARBA" id="ARBA00022692"/>
    </source>
</evidence>
<keyword evidence="2" id="KW-1003">Cell membrane</keyword>
<feature type="transmembrane region" description="Helical" evidence="6">
    <location>
        <begin position="79"/>
        <end position="98"/>
    </location>
</feature>
<dbReference type="RefSeq" id="WP_080623064.1">
    <property type="nucleotide sequence ID" value="NZ_CAWMZI010000005.1"/>
</dbReference>
<geneLocation type="plasmid" evidence="7 8">
    <name>unnamed4</name>
</geneLocation>
<proteinExistence type="predicted"/>
<evidence type="ECO:0000313" key="7">
    <source>
        <dbReference type="EMBL" id="ARC38777.1"/>
    </source>
</evidence>
<dbReference type="KEGG" id="pye:A6J80_20950"/>
<keyword evidence="8" id="KW-1185">Reference proteome</keyword>
<keyword evidence="3 6" id="KW-0812">Transmembrane</keyword>
<protein>
    <submittedName>
        <fullName evidence="7">Branched-chain amino acid ABC transporter permease</fullName>
    </submittedName>
</protein>
<dbReference type="InterPro" id="IPR043428">
    <property type="entry name" value="LivM-like"/>
</dbReference>
<name>A0A1V0GY66_9RHOB</name>
<comment type="subcellular location">
    <subcellularLocation>
        <location evidence="1">Cell membrane</location>
        <topology evidence="1">Multi-pass membrane protein</topology>
    </subcellularLocation>
</comment>
<dbReference type="AlphaFoldDB" id="A0A1V0GY66"/>
<keyword evidence="4 6" id="KW-1133">Transmembrane helix</keyword>
<keyword evidence="7" id="KW-0614">Plasmid</keyword>
<organism evidence="7 8">
    <name type="scientific">Paracoccus yeei</name>
    <dbReference type="NCBI Taxonomy" id="147645"/>
    <lineage>
        <taxon>Bacteria</taxon>
        <taxon>Pseudomonadati</taxon>
        <taxon>Pseudomonadota</taxon>
        <taxon>Alphaproteobacteria</taxon>
        <taxon>Rhodobacterales</taxon>
        <taxon>Paracoccaceae</taxon>
        <taxon>Paracoccus</taxon>
    </lineage>
</organism>
<dbReference type="EMBL" id="CP020444">
    <property type="protein sequence ID" value="ARC38777.1"/>
    <property type="molecule type" value="Genomic_DNA"/>
</dbReference>
<dbReference type="Proteomes" id="UP000191257">
    <property type="component" value="Plasmid unnamed4"/>
</dbReference>
<feature type="transmembrane region" description="Helical" evidence="6">
    <location>
        <begin position="209"/>
        <end position="239"/>
    </location>
</feature>
<evidence type="ECO:0000313" key="8">
    <source>
        <dbReference type="Proteomes" id="UP000191257"/>
    </source>
</evidence>
<evidence type="ECO:0000256" key="5">
    <source>
        <dbReference type="ARBA" id="ARBA00023136"/>
    </source>
</evidence>
<feature type="transmembrane region" description="Helical" evidence="6">
    <location>
        <begin position="296"/>
        <end position="315"/>
    </location>
</feature>
<feature type="transmembrane region" description="Helical" evidence="6">
    <location>
        <begin position="167"/>
        <end position="189"/>
    </location>
</feature>
<evidence type="ECO:0000256" key="1">
    <source>
        <dbReference type="ARBA" id="ARBA00004651"/>
    </source>
</evidence>
<sequence length="329" mass="34870">MAETKQILTGSGAGRIRPHPLLIPCALLVLGLFVAIPLVLGSMPYWLTVATNACLMAFASLGVWLTFAIGRVNIAQGAFAMIGGYAVGLLTTIGGLSFWVSLPLAGLIAALVGFVIGWPLLRLRGIYFSMVTLSLTEAVRLAFLNLGNMGGWGASSGVTNIPAPPGITSPLAFYFFAAALLVLGFAGIWRLQGSRIGGVLRSMRQNEELAASIGINVALYRAAAFTICSFMGGIAGGVFASLQQNIYPQTYTVADSINMMLYCFVGGLNFVSGAIVGTFLLIVSFELLRAIQEYQALLYGVLMITLMLFLPNGVLSLTEVVRRLLGGRK</sequence>
<evidence type="ECO:0000256" key="4">
    <source>
        <dbReference type="ARBA" id="ARBA00022989"/>
    </source>
</evidence>
<evidence type="ECO:0000256" key="2">
    <source>
        <dbReference type="ARBA" id="ARBA00022475"/>
    </source>
</evidence>
<dbReference type="PANTHER" id="PTHR30482:SF20">
    <property type="entry name" value="HIGH-AFFINITY BRANCHED-CHAIN AMINO ACID TRANSPORT SYSTEM PERMEASE PROTEIN LIVM"/>
    <property type="match status" value="1"/>
</dbReference>
<reference evidence="7" key="1">
    <citation type="submission" date="2017-12" db="EMBL/GenBank/DDBJ databases">
        <title>FDA dAtabase for Regulatory Grade micrObial Sequences (FDA-ARGOS): Supporting development and validation of Infectious Disease Dx tests.</title>
        <authorList>
            <person name="Campos J."/>
            <person name="Goldberg B."/>
            <person name="Tallon L."/>
            <person name="Sadzewicz L."/>
            <person name="Sengamalay N."/>
            <person name="Ott S."/>
            <person name="Godinez A."/>
            <person name="Nagaraj S."/>
            <person name="Vyas G."/>
            <person name="Aluvathingal J."/>
            <person name="Nadendla S."/>
            <person name="Geyer C."/>
            <person name="Nandy P."/>
            <person name="Hobson J."/>
            <person name="Sichtig H."/>
        </authorList>
    </citation>
    <scope>NUCLEOTIDE SEQUENCE</scope>
    <source>
        <strain evidence="7">FDAARGOS_252</strain>
        <plasmid evidence="7">unnamed4</plasmid>
    </source>
</reference>
<dbReference type="PANTHER" id="PTHR30482">
    <property type="entry name" value="HIGH-AFFINITY BRANCHED-CHAIN AMINO ACID TRANSPORT SYSTEM PERMEASE"/>
    <property type="match status" value="1"/>
</dbReference>
<dbReference type="CDD" id="cd06581">
    <property type="entry name" value="TM_PBP1_LivM_like"/>
    <property type="match status" value="1"/>
</dbReference>
<feature type="transmembrane region" description="Helical" evidence="6">
    <location>
        <begin position="21"/>
        <end position="40"/>
    </location>
</feature>
<feature type="transmembrane region" description="Helical" evidence="6">
    <location>
        <begin position="259"/>
        <end position="284"/>
    </location>
</feature>
<dbReference type="GO" id="GO:0005886">
    <property type="term" value="C:plasma membrane"/>
    <property type="evidence" value="ECO:0007669"/>
    <property type="project" value="UniProtKB-SubCell"/>
</dbReference>
<keyword evidence="5 6" id="KW-0472">Membrane</keyword>
<gene>
    <name evidence="7" type="ORF">A6J80_20950</name>
</gene>
<dbReference type="GO" id="GO:0015658">
    <property type="term" value="F:branched-chain amino acid transmembrane transporter activity"/>
    <property type="evidence" value="ECO:0007669"/>
    <property type="project" value="InterPro"/>
</dbReference>
<evidence type="ECO:0000256" key="6">
    <source>
        <dbReference type="SAM" id="Phobius"/>
    </source>
</evidence>
<feature type="transmembrane region" description="Helical" evidence="6">
    <location>
        <begin position="104"/>
        <end position="121"/>
    </location>
</feature>
<dbReference type="Pfam" id="PF02653">
    <property type="entry name" value="BPD_transp_2"/>
    <property type="match status" value="1"/>
</dbReference>